<comment type="similarity">
    <text evidence="3">In the N-terminal section; belongs to the glycosyltransferase 51 family.</text>
</comment>
<evidence type="ECO:0000313" key="15">
    <source>
        <dbReference type="EMBL" id="RDI61884.1"/>
    </source>
</evidence>
<dbReference type="InterPro" id="IPR001264">
    <property type="entry name" value="Glyco_trans_51"/>
</dbReference>
<dbReference type="GO" id="GO:0004180">
    <property type="term" value="F:carboxypeptidase activity"/>
    <property type="evidence" value="ECO:0007669"/>
    <property type="project" value="UniProtKB-KW"/>
</dbReference>
<keyword evidence="4" id="KW-0121">Carboxypeptidase</keyword>
<evidence type="ECO:0000256" key="5">
    <source>
        <dbReference type="ARBA" id="ARBA00022670"/>
    </source>
</evidence>
<dbReference type="PANTHER" id="PTHR32282">
    <property type="entry name" value="BINDING PROTEIN TRANSPEPTIDASE, PUTATIVE-RELATED"/>
    <property type="match status" value="1"/>
</dbReference>
<dbReference type="InterPro" id="IPR012338">
    <property type="entry name" value="Beta-lactam/transpept-like"/>
</dbReference>
<feature type="domain" description="Glycosyl transferase family 51" evidence="14">
    <location>
        <begin position="68"/>
        <end position="231"/>
    </location>
</feature>
<dbReference type="InterPro" id="IPR050396">
    <property type="entry name" value="Glycosyltr_51/Transpeptidase"/>
</dbReference>
<evidence type="ECO:0000256" key="6">
    <source>
        <dbReference type="ARBA" id="ARBA00022676"/>
    </source>
</evidence>
<accession>A0A370HY46</accession>
<protein>
    <recommendedName>
        <fullName evidence="10">peptidoglycan glycosyltransferase</fullName>
        <ecNumber evidence="10">2.4.99.28</ecNumber>
    </recommendedName>
</protein>
<comment type="caution">
    <text evidence="15">The sequence shown here is derived from an EMBL/GenBank/DDBJ whole genome shotgun (WGS) entry which is preliminary data.</text>
</comment>
<evidence type="ECO:0000256" key="7">
    <source>
        <dbReference type="ARBA" id="ARBA00022679"/>
    </source>
</evidence>
<evidence type="ECO:0000313" key="16">
    <source>
        <dbReference type="Proteomes" id="UP000254925"/>
    </source>
</evidence>
<evidence type="ECO:0000256" key="12">
    <source>
        <dbReference type="SAM" id="SignalP"/>
    </source>
</evidence>
<dbReference type="Gene3D" id="1.10.3810.10">
    <property type="entry name" value="Biosynthetic peptidoglycan transglycosylase-like"/>
    <property type="match status" value="1"/>
</dbReference>
<dbReference type="SUPFAM" id="SSF56601">
    <property type="entry name" value="beta-lactamase/transpeptidase-like"/>
    <property type="match status" value="1"/>
</dbReference>
<evidence type="ECO:0000256" key="4">
    <source>
        <dbReference type="ARBA" id="ARBA00022645"/>
    </source>
</evidence>
<dbReference type="RefSeq" id="WP_245429676.1">
    <property type="nucleotide sequence ID" value="NZ_QQBB01000001.1"/>
</dbReference>
<dbReference type="EC" id="2.4.99.28" evidence="10"/>
<keyword evidence="16" id="KW-1185">Reference proteome</keyword>
<evidence type="ECO:0000256" key="9">
    <source>
        <dbReference type="ARBA" id="ARBA00023268"/>
    </source>
</evidence>
<dbReference type="InterPro" id="IPR036950">
    <property type="entry name" value="PBP_transglycosylase"/>
</dbReference>
<comment type="pathway">
    <text evidence="1">Cell wall biogenesis; peptidoglycan biosynthesis.</text>
</comment>
<feature type="signal peptide" evidence="12">
    <location>
        <begin position="1"/>
        <end position="25"/>
    </location>
</feature>
<dbReference type="Gene3D" id="3.40.710.10">
    <property type="entry name" value="DD-peptidase/beta-lactamase superfamily"/>
    <property type="match status" value="1"/>
</dbReference>
<dbReference type="Pfam" id="PF00905">
    <property type="entry name" value="Transpeptidase"/>
    <property type="match status" value="1"/>
</dbReference>
<dbReference type="Proteomes" id="UP000254925">
    <property type="component" value="Unassembled WGS sequence"/>
</dbReference>
<dbReference type="Pfam" id="PF00912">
    <property type="entry name" value="Transgly"/>
    <property type="match status" value="1"/>
</dbReference>
<keyword evidence="5" id="KW-0645">Protease</keyword>
<keyword evidence="12" id="KW-0732">Signal</keyword>
<evidence type="ECO:0000259" key="14">
    <source>
        <dbReference type="Pfam" id="PF00912"/>
    </source>
</evidence>
<comment type="similarity">
    <text evidence="2">In the C-terminal section; belongs to the transpeptidase family.</text>
</comment>
<dbReference type="UniPathway" id="UPA00219"/>
<comment type="catalytic activity">
    <reaction evidence="11">
        <text>[GlcNAc-(1-&gt;4)-Mur2Ac(oyl-L-Ala-gamma-D-Glu-L-Lys-D-Ala-D-Ala)](n)-di-trans,octa-cis-undecaprenyl diphosphate + beta-D-GlcNAc-(1-&gt;4)-Mur2Ac(oyl-L-Ala-gamma-D-Glu-L-Lys-D-Ala-D-Ala)-di-trans,octa-cis-undecaprenyl diphosphate = [GlcNAc-(1-&gt;4)-Mur2Ac(oyl-L-Ala-gamma-D-Glu-L-Lys-D-Ala-D-Ala)](n+1)-di-trans,octa-cis-undecaprenyl diphosphate + di-trans,octa-cis-undecaprenyl diphosphate + H(+)</text>
        <dbReference type="Rhea" id="RHEA:23708"/>
        <dbReference type="Rhea" id="RHEA-COMP:9602"/>
        <dbReference type="Rhea" id="RHEA-COMP:9603"/>
        <dbReference type="ChEBI" id="CHEBI:15378"/>
        <dbReference type="ChEBI" id="CHEBI:58405"/>
        <dbReference type="ChEBI" id="CHEBI:60033"/>
        <dbReference type="ChEBI" id="CHEBI:78435"/>
        <dbReference type="EC" id="2.4.99.28"/>
    </reaction>
</comment>
<dbReference type="GO" id="GO:0008658">
    <property type="term" value="F:penicillin binding"/>
    <property type="evidence" value="ECO:0007669"/>
    <property type="project" value="InterPro"/>
</dbReference>
<dbReference type="InterPro" id="IPR001460">
    <property type="entry name" value="PCN-bd_Tpept"/>
</dbReference>
<dbReference type="InterPro" id="IPR023346">
    <property type="entry name" value="Lysozyme-like_dom_sf"/>
</dbReference>
<evidence type="ECO:0000256" key="1">
    <source>
        <dbReference type="ARBA" id="ARBA00004752"/>
    </source>
</evidence>
<dbReference type="EMBL" id="QQBB01000001">
    <property type="protein sequence ID" value="RDI61884.1"/>
    <property type="molecule type" value="Genomic_DNA"/>
</dbReference>
<dbReference type="SUPFAM" id="SSF53955">
    <property type="entry name" value="Lysozyme-like"/>
    <property type="match status" value="1"/>
</dbReference>
<gene>
    <name evidence="15" type="ORF">DES45_101142</name>
</gene>
<evidence type="ECO:0000256" key="3">
    <source>
        <dbReference type="ARBA" id="ARBA00007739"/>
    </source>
</evidence>
<dbReference type="GO" id="GO:0009252">
    <property type="term" value="P:peptidoglycan biosynthetic process"/>
    <property type="evidence" value="ECO:0007669"/>
    <property type="project" value="UniProtKB-UniPathway"/>
</dbReference>
<proteinExistence type="inferred from homology"/>
<dbReference type="GO" id="GO:0008955">
    <property type="term" value="F:peptidoglycan glycosyltransferase activity"/>
    <property type="evidence" value="ECO:0007669"/>
    <property type="project" value="UniProtKB-EC"/>
</dbReference>
<dbReference type="GO" id="GO:0006508">
    <property type="term" value="P:proteolysis"/>
    <property type="evidence" value="ECO:0007669"/>
    <property type="project" value="UniProtKB-KW"/>
</dbReference>
<keyword evidence="8" id="KW-0378">Hydrolase</keyword>
<evidence type="ECO:0000256" key="8">
    <source>
        <dbReference type="ARBA" id="ARBA00022801"/>
    </source>
</evidence>
<dbReference type="PANTHER" id="PTHR32282:SF33">
    <property type="entry name" value="PEPTIDOGLYCAN GLYCOSYLTRANSFERASE"/>
    <property type="match status" value="1"/>
</dbReference>
<keyword evidence="6" id="KW-0328">Glycosyltransferase</keyword>
<sequence>MTRLFAILFALLFMAVGTNAPKAQTEEPKYFWDLKPRSLRLLVSSAQVMVTRTATGWDAYCRCPVALTPSEIPDVMKKAIIAVEDKRYFDHRGIDLVSLLAVLKGGLSRGGSTIPMQLLKNLVFHDLRQADVLSRLERKGAELWHAGPFDEAIGKEELLAGYLNQIEFGGREIVGLYRASRHYFRKEPKDLTLYEAALLAGMVQAPARFNPLKEKTRQRAHERALLVLKLMAEQGKITEKERRQAAQAGARPGMLPEFRIQPQAFTEWVVQSWGADYVRPGETVRFFVTLNPRLQSFAERHLADLRKEGAVPPEYDAGAVMMAPNGRVEAMVGSVDWSTRQFNNAVKASVQAGSTAKLPLAITACESGKTPESRVLDQPVAGNWPSNGPLGYGGRMALKDAFATSRNAAAVQLAQEVGLDKVADVSRRLGIDPGPKTDLSMVLGSYSTNVMTMTGAYAAVANGGYEVKPSGILAVVDGRGEIRADFLTAWRTRIIPERCVEQAQVLLREVVRNGTGRAAALKRWPAYGKTGTSSENADAWFVGFAEKRVFGVWMGRSRGEQGPALAGAGAPASYFRRVLNAASEWTDERDRREEKRLAAERAKSRESWQAMADWILALRQSVTAPQARLPQGDGRKE</sequence>
<feature type="chain" id="PRO_5016711906" description="peptidoglycan glycosyltransferase" evidence="12">
    <location>
        <begin position="26"/>
        <end position="637"/>
    </location>
</feature>
<organism evidence="15 16">
    <name type="scientific">Microvirga subterranea</name>
    <dbReference type="NCBI Taxonomy" id="186651"/>
    <lineage>
        <taxon>Bacteria</taxon>
        <taxon>Pseudomonadati</taxon>
        <taxon>Pseudomonadota</taxon>
        <taxon>Alphaproteobacteria</taxon>
        <taxon>Hyphomicrobiales</taxon>
        <taxon>Methylobacteriaceae</taxon>
        <taxon>Microvirga</taxon>
    </lineage>
</organism>
<keyword evidence="7" id="KW-0808">Transferase</keyword>
<reference evidence="15 16" key="1">
    <citation type="submission" date="2018-07" db="EMBL/GenBank/DDBJ databases">
        <title>Genomic Encyclopedia of Type Strains, Phase IV (KMG-IV): sequencing the most valuable type-strain genomes for metagenomic binning, comparative biology and taxonomic classification.</title>
        <authorList>
            <person name="Goeker M."/>
        </authorList>
    </citation>
    <scope>NUCLEOTIDE SEQUENCE [LARGE SCALE GENOMIC DNA]</scope>
    <source>
        <strain evidence="15 16">DSM 14364</strain>
    </source>
</reference>
<evidence type="ECO:0000256" key="11">
    <source>
        <dbReference type="ARBA" id="ARBA00049902"/>
    </source>
</evidence>
<evidence type="ECO:0000256" key="2">
    <source>
        <dbReference type="ARBA" id="ARBA00007090"/>
    </source>
</evidence>
<evidence type="ECO:0000256" key="10">
    <source>
        <dbReference type="ARBA" id="ARBA00044770"/>
    </source>
</evidence>
<dbReference type="AlphaFoldDB" id="A0A370HY46"/>
<name>A0A370HY46_9HYPH</name>
<feature type="domain" description="Penicillin-binding protein transpeptidase" evidence="13">
    <location>
        <begin position="319"/>
        <end position="547"/>
    </location>
</feature>
<keyword evidence="9" id="KW-0511">Multifunctional enzyme</keyword>
<evidence type="ECO:0000259" key="13">
    <source>
        <dbReference type="Pfam" id="PF00905"/>
    </source>
</evidence>